<gene>
    <name evidence="2" type="ORF">SAMN05421642_10349</name>
</gene>
<dbReference type="PANTHER" id="PTHR35007">
    <property type="entry name" value="INTEGRAL MEMBRANE PROTEIN-RELATED"/>
    <property type="match status" value="1"/>
</dbReference>
<reference evidence="3" key="1">
    <citation type="submission" date="2017-06" db="EMBL/GenBank/DDBJ databases">
        <authorList>
            <person name="Varghese N."/>
            <person name="Submissions S."/>
        </authorList>
    </citation>
    <scope>NUCLEOTIDE SEQUENCE [LARGE SCALE GENOMIC DNA]</scope>
    <source>
        <strain evidence="3">JCM 23211</strain>
    </source>
</reference>
<keyword evidence="1" id="KW-0812">Transmembrane</keyword>
<dbReference type="EMBL" id="FZOW01000003">
    <property type="protein sequence ID" value="SNS50552.1"/>
    <property type="molecule type" value="Genomic_DNA"/>
</dbReference>
<name>A0A239F304_9NOCA</name>
<feature type="transmembrane region" description="Helical" evidence="1">
    <location>
        <begin position="229"/>
        <end position="252"/>
    </location>
</feature>
<proteinExistence type="predicted"/>
<keyword evidence="3" id="KW-1185">Reference proteome</keyword>
<keyword evidence="1" id="KW-0472">Membrane</keyword>
<organism evidence="2 3">
    <name type="scientific">Rhodococcoides kyotonense</name>
    <dbReference type="NCBI Taxonomy" id="398843"/>
    <lineage>
        <taxon>Bacteria</taxon>
        <taxon>Bacillati</taxon>
        <taxon>Actinomycetota</taxon>
        <taxon>Actinomycetes</taxon>
        <taxon>Mycobacteriales</taxon>
        <taxon>Nocardiaceae</taxon>
        <taxon>Rhodococcoides</taxon>
    </lineage>
</organism>
<protein>
    <submittedName>
        <fullName evidence="2">Tight adherence protein B</fullName>
    </submittedName>
</protein>
<dbReference type="Proteomes" id="UP000198327">
    <property type="component" value="Unassembled WGS sequence"/>
</dbReference>
<dbReference type="RefSeq" id="WP_089244027.1">
    <property type="nucleotide sequence ID" value="NZ_FZOW01000003.1"/>
</dbReference>
<dbReference type="AlphaFoldDB" id="A0A239F304"/>
<evidence type="ECO:0000313" key="2">
    <source>
        <dbReference type="EMBL" id="SNS50552.1"/>
    </source>
</evidence>
<evidence type="ECO:0000313" key="3">
    <source>
        <dbReference type="Proteomes" id="UP000198327"/>
    </source>
</evidence>
<sequence length="262" mass="26486">MTALAFALCAVAVVMLPGARRRKVLCHRPKSVRRHPGRAPVFAASFALLIPIHVLGGVGAVCAASVIAVTVVVRRRRGMQDRARGDEIDSLAAGLDTVIGELGVGSHPALACAAAATEGRGSAAVAFGQASGRARLGGHAHAGLILNNSPVATELTRLAAVWRVADQYGLGLAGLLSAARSDILARKRFRDRVASSLAGARATATVLACLPAIGVLLGQLMGAEPLDVLLGGGLGGVLLAVGAALVCAGLLWSDAITGKVVR</sequence>
<dbReference type="OrthoDB" id="3712305at2"/>
<accession>A0A239F304</accession>
<feature type="transmembrane region" description="Helical" evidence="1">
    <location>
        <begin position="193"/>
        <end position="217"/>
    </location>
</feature>
<feature type="transmembrane region" description="Helical" evidence="1">
    <location>
        <begin position="46"/>
        <end position="73"/>
    </location>
</feature>
<keyword evidence="1" id="KW-1133">Transmembrane helix</keyword>
<dbReference type="PANTHER" id="PTHR35007:SF4">
    <property type="entry name" value="CONSERVED TRANSMEMBRANE PROTEIN-RELATED"/>
    <property type="match status" value="1"/>
</dbReference>
<evidence type="ECO:0000256" key="1">
    <source>
        <dbReference type="SAM" id="Phobius"/>
    </source>
</evidence>